<evidence type="ECO:0000256" key="2">
    <source>
        <dbReference type="ARBA" id="ARBA00011738"/>
    </source>
</evidence>
<proteinExistence type="inferred from homology"/>
<dbReference type="Pfam" id="PF23023">
    <property type="entry name" value="Anti-Pycsar_Apyc1"/>
    <property type="match status" value="1"/>
</dbReference>
<evidence type="ECO:0000256" key="6">
    <source>
        <dbReference type="ARBA" id="ARBA00022759"/>
    </source>
</evidence>
<dbReference type="AlphaFoldDB" id="A0AA35VUK4"/>
<keyword evidence="6" id="KW-0255">Endonuclease</keyword>
<comment type="subunit">
    <text evidence="2">Homodimer.</text>
</comment>
<evidence type="ECO:0000256" key="4">
    <source>
        <dbReference type="ARBA" id="ARBA00022722"/>
    </source>
</evidence>
<dbReference type="Proteomes" id="UP001174909">
    <property type="component" value="Unassembled WGS sequence"/>
</dbReference>
<evidence type="ECO:0000256" key="3">
    <source>
        <dbReference type="ARBA" id="ARBA00022694"/>
    </source>
</evidence>
<sequence>MFDCGEGTQTQLMKSSLRPGRLTKIFITHLHGDHVFGLPGLLCTVSQNSSEDRSPVEIYGPLGLRKFLRTALHLSRSVLGFQIAVHELWHDRKPEDIDGIVGWSPSYVAEDEPHPQEVGGRNIHSNEQGYWELCREGGLSVCAAPLRHRVMCFGYVITEDPLPGKLLVEKAKSLGVPPGPLYARLKQGHTVTTPDGREVSSAEVVGPSRPGRKLVVLGDTADSSLVAPLARDADVIVHEATNEAAHQEKARANGHSTPGMAAEFCQEVGGRRLILTHFSQRYRGEGEEVGEGEEGVGKLLGEAQEALNGTGISVETADDFKTFVIPAKKT</sequence>
<dbReference type="GO" id="GO:0005634">
    <property type="term" value="C:nucleus"/>
    <property type="evidence" value="ECO:0007669"/>
    <property type="project" value="TreeGrafter"/>
</dbReference>
<dbReference type="InterPro" id="IPR036866">
    <property type="entry name" value="RibonucZ/Hydroxyglut_hydro"/>
</dbReference>
<dbReference type="Pfam" id="PF12706">
    <property type="entry name" value="Lactamase_B_2"/>
    <property type="match status" value="1"/>
</dbReference>
<keyword evidence="3" id="KW-0819">tRNA processing</keyword>
<evidence type="ECO:0000313" key="11">
    <source>
        <dbReference type="Proteomes" id="UP001174909"/>
    </source>
</evidence>
<dbReference type="EMBL" id="CASHTH010000172">
    <property type="protein sequence ID" value="CAI7993001.1"/>
    <property type="molecule type" value="Genomic_DNA"/>
</dbReference>
<dbReference type="HAMAP" id="MF_01818">
    <property type="entry name" value="RNase_Z_BN"/>
    <property type="match status" value="1"/>
</dbReference>
<keyword evidence="4" id="KW-0540">Nuclease</keyword>
<name>A0AA35VUK4_GEOBA</name>
<accession>A0AA35VUK4</accession>
<feature type="domain" description="Metallo-beta-lactamase" evidence="9">
    <location>
        <begin position="206"/>
        <end position="278"/>
    </location>
</feature>
<keyword evidence="8" id="KW-0862">Zinc</keyword>
<dbReference type="PANTHER" id="PTHR46018:SF2">
    <property type="entry name" value="ZINC PHOSPHODIESTERASE ELAC PROTEIN 1"/>
    <property type="match status" value="1"/>
</dbReference>
<evidence type="ECO:0000259" key="9">
    <source>
        <dbReference type="Pfam" id="PF12706"/>
    </source>
</evidence>
<dbReference type="CDD" id="cd07717">
    <property type="entry name" value="RNaseZ_ZiPD-like_MBL-fold"/>
    <property type="match status" value="1"/>
</dbReference>
<comment type="cofactor">
    <cofactor evidence="1">
        <name>Zn(2+)</name>
        <dbReference type="ChEBI" id="CHEBI:29105"/>
    </cofactor>
</comment>
<dbReference type="PANTHER" id="PTHR46018">
    <property type="entry name" value="ZINC PHOSPHODIESTERASE ELAC PROTEIN 1"/>
    <property type="match status" value="1"/>
</dbReference>
<dbReference type="Gene3D" id="3.60.15.10">
    <property type="entry name" value="Ribonuclease Z/Hydroxyacylglutathione hydrolase-like"/>
    <property type="match status" value="1"/>
</dbReference>
<protein>
    <submittedName>
        <fullName evidence="10">Zinc phosphodiesterase ELAC protein 1</fullName>
    </submittedName>
</protein>
<evidence type="ECO:0000313" key="10">
    <source>
        <dbReference type="EMBL" id="CAI7993001.1"/>
    </source>
</evidence>
<evidence type="ECO:0000256" key="5">
    <source>
        <dbReference type="ARBA" id="ARBA00022723"/>
    </source>
</evidence>
<comment type="caution">
    <text evidence="10">The sequence shown here is derived from an EMBL/GenBank/DDBJ whole genome shotgun (WGS) entry which is preliminary data.</text>
</comment>
<keyword evidence="11" id="KW-1185">Reference proteome</keyword>
<keyword evidence="7" id="KW-0378">Hydrolase</keyword>
<evidence type="ECO:0000256" key="1">
    <source>
        <dbReference type="ARBA" id="ARBA00001947"/>
    </source>
</evidence>
<dbReference type="GO" id="GO:0042781">
    <property type="term" value="F:3'-tRNA processing endoribonuclease activity"/>
    <property type="evidence" value="ECO:0007669"/>
    <property type="project" value="TreeGrafter"/>
</dbReference>
<gene>
    <name evidence="10" type="ORF">GBAR_LOCUS1167</name>
</gene>
<evidence type="ECO:0000256" key="8">
    <source>
        <dbReference type="ARBA" id="ARBA00022833"/>
    </source>
</evidence>
<evidence type="ECO:0000256" key="7">
    <source>
        <dbReference type="ARBA" id="ARBA00022801"/>
    </source>
</evidence>
<dbReference type="InterPro" id="IPR001279">
    <property type="entry name" value="Metallo-B-lactamas"/>
</dbReference>
<dbReference type="SUPFAM" id="SSF56281">
    <property type="entry name" value="Metallo-hydrolase/oxidoreductase"/>
    <property type="match status" value="1"/>
</dbReference>
<dbReference type="InterPro" id="IPR013471">
    <property type="entry name" value="RNase_Z/BN"/>
</dbReference>
<reference evidence="10" key="1">
    <citation type="submission" date="2023-03" db="EMBL/GenBank/DDBJ databases">
        <authorList>
            <person name="Steffen K."/>
            <person name="Cardenas P."/>
        </authorList>
    </citation>
    <scope>NUCLEOTIDE SEQUENCE</scope>
</reference>
<dbReference type="GO" id="GO:0046872">
    <property type="term" value="F:metal ion binding"/>
    <property type="evidence" value="ECO:0007669"/>
    <property type="project" value="UniProtKB-KW"/>
</dbReference>
<keyword evidence="5" id="KW-0479">Metal-binding</keyword>
<organism evidence="10 11">
    <name type="scientific">Geodia barretti</name>
    <name type="common">Barrett's horny sponge</name>
    <dbReference type="NCBI Taxonomy" id="519541"/>
    <lineage>
        <taxon>Eukaryota</taxon>
        <taxon>Metazoa</taxon>
        <taxon>Porifera</taxon>
        <taxon>Demospongiae</taxon>
        <taxon>Heteroscleromorpha</taxon>
        <taxon>Tetractinellida</taxon>
        <taxon>Astrophorina</taxon>
        <taxon>Geodiidae</taxon>
        <taxon>Geodia</taxon>
    </lineage>
</organism>